<evidence type="ECO:0000256" key="1">
    <source>
        <dbReference type="ARBA" id="ARBA00008010"/>
    </source>
</evidence>
<dbReference type="PRINTS" id="PR01657">
    <property type="entry name" value="MCMFAMILY"/>
</dbReference>
<comment type="similarity">
    <text evidence="1 6">Belongs to the MCM family.</text>
</comment>
<dbReference type="Gene3D" id="2.20.28.10">
    <property type="match status" value="1"/>
</dbReference>
<dbReference type="GO" id="GO:0017116">
    <property type="term" value="F:single-stranded DNA helicase activity"/>
    <property type="evidence" value="ECO:0007669"/>
    <property type="project" value="TreeGrafter"/>
</dbReference>
<dbReference type="PANTHER" id="PTHR11630:SF66">
    <property type="entry name" value="DNA REPLICATION LICENSING FACTOR MCM4"/>
    <property type="match status" value="1"/>
</dbReference>
<dbReference type="GO" id="GO:0003697">
    <property type="term" value="F:single-stranded DNA binding"/>
    <property type="evidence" value="ECO:0007669"/>
    <property type="project" value="TreeGrafter"/>
</dbReference>
<dbReference type="PROSITE" id="PS50051">
    <property type="entry name" value="MCM_2"/>
    <property type="match status" value="1"/>
</dbReference>
<keyword evidence="5 6" id="KW-0238">DNA-binding</keyword>
<evidence type="ECO:0000256" key="6">
    <source>
        <dbReference type="RuleBase" id="RU004070"/>
    </source>
</evidence>
<dbReference type="InterPro" id="IPR041562">
    <property type="entry name" value="MCM_lid"/>
</dbReference>
<proteinExistence type="inferred from homology"/>
<dbReference type="Proteomes" id="UP000053462">
    <property type="component" value="Unassembled WGS sequence"/>
</dbReference>
<dbReference type="SUPFAM" id="SSF52540">
    <property type="entry name" value="P-loop containing nucleoside triphosphate hydrolases"/>
    <property type="match status" value="1"/>
</dbReference>
<dbReference type="InterPro" id="IPR012340">
    <property type="entry name" value="NA-bd_OB-fold"/>
</dbReference>
<dbReference type="Gene3D" id="3.40.50.300">
    <property type="entry name" value="P-loop containing nucleotide triphosphate hydrolases"/>
    <property type="match status" value="1"/>
</dbReference>
<dbReference type="OrthoDB" id="6747at2157"/>
<sequence length="852" mass="96951">MVWDKQDEKGEHAPEEYPAKIIGGNIPPVPLAEGKSNNPLTYSPHGKGNWGGQYSLRGNFLKDMDSLKKAIHRVVHVSKQYEIVPLLVLFLHPNISRDTLTELSVKLNQELGLNYRFKSIQNGISSVLKREDIILTYRVNGVNYYSLNSTIENKIIKEYSEIVSGVNDSREIEEITPEKLVPEAESFLMGVYKDEIIKLLTEDPSKVLTVKYEKVLAFSDKLARLVKYRTKEVMKITFAKALEKVIQELSGDLSDESSHGLKVTFTSEVTHRRLIDIDVSRDLNTLITVEAKIMALSRPLIFYPELVFVCRDCGNEIIRLQDFLVPRIGENKCSACGSKNLFIDTYKSKGKELLVFTLQDLLENLESNEQPQDFQAFTTLNTKKLLSLMGQKVKVTGIVRTKIQLESERATTSEVVLEVINVQETEQRASSRLTKEDIERILNFKEKYSEKEIIDVLIDSIAPSIYANKKDTPELWAIKKSALLALVSPKKLVNGNLRKWINILVIGDKGTGKSRILEDLKRIFHLELVTGGGSTNQVGLIGMAKYDDMTKRWVYRAGALARANGTVLLIDEFDKLKEDDYKALHNAMSVGYYIFNKADLNLEIMSRESIMAMANPLKGVISNQKSLFEQVAFSTTLLDRFDIIIGLRTYESKEVVDKIDEKIWEASQGLIKRQVDDRLLVKYITYAQKIVPTWEDTAKQKLSDFVKELRKYLKENGTFNYSHRLQMSMINISEAIAKLKLKDRVTVEDVHEAIELIKIAVKSWGEDIDFSLLSELSYEFTGEQRRMLDAVEETLEDLRNYYPNGVPRDELVSVLEKKLGSKDAVRKALTLAIKVNLITKISGESYILTRDT</sequence>
<dbReference type="SUPFAM" id="SSF50249">
    <property type="entry name" value="Nucleic acid-binding proteins"/>
    <property type="match status" value="1"/>
</dbReference>
<evidence type="ECO:0000256" key="5">
    <source>
        <dbReference type="ARBA" id="ARBA00023125"/>
    </source>
</evidence>
<dbReference type="Pfam" id="PF17855">
    <property type="entry name" value="MCM_lid"/>
    <property type="match status" value="1"/>
</dbReference>
<evidence type="ECO:0000313" key="8">
    <source>
        <dbReference type="EMBL" id="KUH33344.1"/>
    </source>
</evidence>
<dbReference type="Pfam" id="PF00493">
    <property type="entry name" value="MCM"/>
    <property type="match status" value="1"/>
</dbReference>
<dbReference type="Pfam" id="PF17207">
    <property type="entry name" value="MCM_OB"/>
    <property type="match status" value="1"/>
</dbReference>
<keyword evidence="2" id="KW-0235">DNA replication</keyword>
<dbReference type="GO" id="GO:0006260">
    <property type="term" value="P:DNA replication"/>
    <property type="evidence" value="ECO:0007669"/>
    <property type="project" value="UniProtKB-KW"/>
</dbReference>
<name>A0A100XXQ9_9EURY</name>
<dbReference type="PANTHER" id="PTHR11630">
    <property type="entry name" value="DNA REPLICATION LICENSING FACTOR MCM FAMILY MEMBER"/>
    <property type="match status" value="1"/>
</dbReference>
<dbReference type="AlphaFoldDB" id="A0A100XXQ9"/>
<keyword evidence="4 6" id="KW-0067">ATP-binding</keyword>
<dbReference type="GO" id="GO:0042555">
    <property type="term" value="C:MCM complex"/>
    <property type="evidence" value="ECO:0007669"/>
    <property type="project" value="TreeGrafter"/>
</dbReference>
<evidence type="ECO:0000259" key="7">
    <source>
        <dbReference type="PROSITE" id="PS50051"/>
    </source>
</evidence>
<protein>
    <recommendedName>
        <fullName evidence="7">MCM C-terminal AAA(+) ATPase domain-containing protein</fullName>
    </recommendedName>
</protein>
<dbReference type="InterPro" id="IPR001208">
    <property type="entry name" value="MCM_dom"/>
</dbReference>
<gene>
    <name evidence="8" type="ORF">APY94_06300</name>
</gene>
<comment type="caution">
    <text evidence="8">The sequence shown here is derived from an EMBL/GenBank/DDBJ whole genome shotgun (WGS) entry which is preliminary data.</text>
</comment>
<evidence type="ECO:0000313" key="9">
    <source>
        <dbReference type="Proteomes" id="UP000053462"/>
    </source>
</evidence>
<keyword evidence="3 6" id="KW-0547">Nucleotide-binding</keyword>
<accession>A0A100XXQ9</accession>
<dbReference type="EMBL" id="LLYW01000021">
    <property type="protein sequence ID" value="KUH33344.1"/>
    <property type="molecule type" value="Genomic_DNA"/>
</dbReference>
<dbReference type="RefSeq" id="WP_058938824.1">
    <property type="nucleotide sequence ID" value="NZ_LLYW01000021.1"/>
</dbReference>
<reference evidence="8 9" key="1">
    <citation type="submission" date="2015-10" db="EMBL/GenBank/DDBJ databases">
        <title>Draft genome sequence of Thermococcus celericrescens strain DSM 17994.</title>
        <authorList>
            <person name="Hong S.-J."/>
            <person name="Park C.-E."/>
            <person name="Shin J.-H."/>
        </authorList>
    </citation>
    <scope>NUCLEOTIDE SEQUENCE [LARGE SCALE GENOMIC DNA]</scope>
    <source>
        <strain evidence="8 9">DSM 17994</strain>
    </source>
</reference>
<organism evidence="8 9">
    <name type="scientific">Thermococcus celericrescens</name>
    <dbReference type="NCBI Taxonomy" id="227598"/>
    <lineage>
        <taxon>Archaea</taxon>
        <taxon>Methanobacteriati</taxon>
        <taxon>Methanobacteriota</taxon>
        <taxon>Thermococci</taxon>
        <taxon>Thermococcales</taxon>
        <taxon>Thermococcaceae</taxon>
        <taxon>Thermococcus</taxon>
    </lineage>
</organism>
<dbReference type="InterPro" id="IPR027417">
    <property type="entry name" value="P-loop_NTPase"/>
</dbReference>
<feature type="domain" description="MCM C-terminal AAA(+) ATPase" evidence="7">
    <location>
        <begin position="453"/>
        <end position="663"/>
    </location>
</feature>
<dbReference type="STRING" id="227598.APY94_06300"/>
<keyword evidence="9" id="KW-1185">Reference proteome</keyword>
<dbReference type="InterPro" id="IPR031327">
    <property type="entry name" value="MCM"/>
</dbReference>
<evidence type="ECO:0000256" key="4">
    <source>
        <dbReference type="ARBA" id="ARBA00022840"/>
    </source>
</evidence>
<dbReference type="SMART" id="SM00350">
    <property type="entry name" value="MCM"/>
    <property type="match status" value="1"/>
</dbReference>
<dbReference type="GO" id="GO:0005524">
    <property type="term" value="F:ATP binding"/>
    <property type="evidence" value="ECO:0007669"/>
    <property type="project" value="UniProtKB-KW"/>
</dbReference>
<evidence type="ECO:0000256" key="3">
    <source>
        <dbReference type="ARBA" id="ARBA00022741"/>
    </source>
</evidence>
<dbReference type="InterPro" id="IPR033762">
    <property type="entry name" value="MCM_OB"/>
</dbReference>
<evidence type="ECO:0000256" key="2">
    <source>
        <dbReference type="ARBA" id="ARBA00022705"/>
    </source>
</evidence>